<reference evidence="1" key="2">
    <citation type="submission" date="2025-09" db="UniProtKB">
        <authorList>
            <consortium name="Ensembl"/>
        </authorList>
    </citation>
    <scope>IDENTIFICATION</scope>
</reference>
<evidence type="ECO:0000313" key="1">
    <source>
        <dbReference type="Ensembl" id="ENSHCOP00000005721.1"/>
    </source>
</evidence>
<protein>
    <recommendedName>
        <fullName evidence="3">Histone-lysine N-methyltransferase SETMAR</fullName>
    </recommendedName>
</protein>
<dbReference type="Proteomes" id="UP000264820">
    <property type="component" value="Unplaced"/>
</dbReference>
<keyword evidence="2" id="KW-1185">Reference proteome</keyword>
<accession>A0A3Q2XZ31</accession>
<sequence>MRICNPDGNLVFWVFFHCRSQHCHTFFPSVHKLPQTFIVTFNYCEPLRQVKKDIKNKRRCHRSGVILHHDNAKPHTAAQMVQTINALGWELLPHPPSSPDLAPSDFHLFAPLKAFKGGMKFESDDEVKSVVSDWLRHQSKDFDTEGIWKLVHRWETCVTVLGDYVDFFFF</sequence>
<dbReference type="AlphaFoldDB" id="A0A3Q2XZ31"/>
<evidence type="ECO:0008006" key="3">
    <source>
        <dbReference type="Google" id="ProtNLM"/>
    </source>
</evidence>
<dbReference type="InterPro" id="IPR036397">
    <property type="entry name" value="RNaseH_sf"/>
</dbReference>
<evidence type="ECO:0000313" key="2">
    <source>
        <dbReference type="Proteomes" id="UP000264820"/>
    </source>
</evidence>
<dbReference type="PANTHER" id="PTHR46060">
    <property type="entry name" value="MARINER MOS1 TRANSPOSASE-LIKE PROTEIN"/>
    <property type="match status" value="1"/>
</dbReference>
<dbReference type="STRING" id="109280.ENSHCOP00000005721"/>
<organism evidence="1 2">
    <name type="scientific">Hippocampus comes</name>
    <name type="common">Tiger tail seahorse</name>
    <dbReference type="NCBI Taxonomy" id="109280"/>
    <lineage>
        <taxon>Eukaryota</taxon>
        <taxon>Metazoa</taxon>
        <taxon>Chordata</taxon>
        <taxon>Craniata</taxon>
        <taxon>Vertebrata</taxon>
        <taxon>Euteleostomi</taxon>
        <taxon>Actinopterygii</taxon>
        <taxon>Neopterygii</taxon>
        <taxon>Teleostei</taxon>
        <taxon>Neoteleostei</taxon>
        <taxon>Acanthomorphata</taxon>
        <taxon>Syngnathiaria</taxon>
        <taxon>Syngnathiformes</taxon>
        <taxon>Syngnathoidei</taxon>
        <taxon>Syngnathidae</taxon>
        <taxon>Hippocampus</taxon>
    </lineage>
</organism>
<reference evidence="1" key="1">
    <citation type="submission" date="2025-08" db="UniProtKB">
        <authorList>
            <consortium name="Ensembl"/>
        </authorList>
    </citation>
    <scope>IDENTIFICATION</scope>
</reference>
<name>A0A3Q2XZ31_HIPCM</name>
<dbReference type="GeneTree" id="ENSGT00940000177279"/>
<dbReference type="Gene3D" id="3.30.420.10">
    <property type="entry name" value="Ribonuclease H-like superfamily/Ribonuclease H"/>
    <property type="match status" value="1"/>
</dbReference>
<proteinExistence type="predicted"/>
<dbReference type="GO" id="GO:0003676">
    <property type="term" value="F:nucleic acid binding"/>
    <property type="evidence" value="ECO:0007669"/>
    <property type="project" value="InterPro"/>
</dbReference>
<dbReference type="PANTHER" id="PTHR46060:SF1">
    <property type="entry name" value="MARINER MOS1 TRANSPOSASE-LIKE PROTEIN"/>
    <property type="match status" value="1"/>
</dbReference>
<dbReference type="OMA" id="QLCRIEL"/>
<dbReference type="Ensembl" id="ENSHCOT00000004881.1">
    <property type="protein sequence ID" value="ENSHCOP00000005721.1"/>
    <property type="gene ID" value="ENSHCOG00000007412.1"/>
</dbReference>
<dbReference type="InterPro" id="IPR052709">
    <property type="entry name" value="Transposase-MT_Hybrid"/>
</dbReference>